<dbReference type="PANTHER" id="PTHR24320:SF252">
    <property type="entry name" value="DEHYDROGENASE_REDUCTASE FAMILY PROTEIN, PUTATIVE (AFU_ORTHOLOGUE AFUA_3G08550)-RELATED"/>
    <property type="match status" value="1"/>
</dbReference>
<comment type="caution">
    <text evidence="5">The sequence shown here is derived from an EMBL/GenBank/DDBJ whole genome shotgun (WGS) entry which is preliminary data.</text>
</comment>
<dbReference type="Proteomes" id="UP001433268">
    <property type="component" value="Unassembled WGS sequence"/>
</dbReference>
<dbReference type="GeneID" id="92044743"/>
<keyword evidence="3" id="KW-0560">Oxidoreductase</keyword>
<feature type="region of interest" description="Disordered" evidence="4">
    <location>
        <begin position="1"/>
        <end position="21"/>
    </location>
</feature>
<evidence type="ECO:0000256" key="3">
    <source>
        <dbReference type="ARBA" id="ARBA00023002"/>
    </source>
</evidence>
<dbReference type="PRINTS" id="PR00081">
    <property type="entry name" value="GDHRDH"/>
</dbReference>
<evidence type="ECO:0000313" key="5">
    <source>
        <dbReference type="EMBL" id="KAK8079550.1"/>
    </source>
</evidence>
<keyword evidence="6" id="KW-1185">Reference proteome</keyword>
<proteinExistence type="inferred from homology"/>
<evidence type="ECO:0000256" key="1">
    <source>
        <dbReference type="ARBA" id="ARBA00006484"/>
    </source>
</evidence>
<evidence type="ECO:0000256" key="4">
    <source>
        <dbReference type="SAM" id="MobiDB-lite"/>
    </source>
</evidence>
<dbReference type="PANTHER" id="PTHR24320">
    <property type="entry name" value="RETINOL DEHYDROGENASE"/>
    <property type="match status" value="1"/>
</dbReference>
<name>A0ABR1WAQ6_9PEZI</name>
<reference evidence="5 6" key="1">
    <citation type="submission" date="2023-01" db="EMBL/GenBank/DDBJ databases">
        <title>Analysis of 21 Apiospora genomes using comparative genomics revels a genus with tremendous synthesis potential of carbohydrate active enzymes and secondary metabolites.</title>
        <authorList>
            <person name="Sorensen T."/>
        </authorList>
    </citation>
    <scope>NUCLEOTIDE SEQUENCE [LARGE SCALE GENOMIC DNA]</scope>
    <source>
        <strain evidence="5 6">CBS 114990</strain>
    </source>
</reference>
<evidence type="ECO:0000256" key="2">
    <source>
        <dbReference type="ARBA" id="ARBA00022857"/>
    </source>
</evidence>
<accession>A0ABR1WAQ6</accession>
<protein>
    <submittedName>
        <fullName evidence="5">NAD(P)-binding protein</fullName>
    </submittedName>
</protein>
<dbReference type="InterPro" id="IPR002347">
    <property type="entry name" value="SDR_fam"/>
</dbReference>
<dbReference type="InterPro" id="IPR036291">
    <property type="entry name" value="NAD(P)-bd_dom_sf"/>
</dbReference>
<keyword evidence="2" id="KW-0521">NADP</keyword>
<evidence type="ECO:0000313" key="6">
    <source>
        <dbReference type="Proteomes" id="UP001433268"/>
    </source>
</evidence>
<dbReference type="SUPFAM" id="SSF51735">
    <property type="entry name" value="NAD(P)-binding Rossmann-fold domains"/>
    <property type="match status" value="1"/>
</dbReference>
<dbReference type="Gene3D" id="3.40.50.720">
    <property type="entry name" value="NAD(P)-binding Rossmann-like Domain"/>
    <property type="match status" value="1"/>
</dbReference>
<gene>
    <name evidence="5" type="ORF">PG997_007368</name>
</gene>
<sequence length="320" mass="34992">MTTPSALWREARNPPQHPPPDLTFHNKSVLVTGANSGLGYAAAVKYAALGASPLILAVRSEEKGEATKLAIEREVGEEIKTKSKLEIVPLVLELSSLASVKAFINRFDECLPDQKLDVVLLCAGVALPDFRTSADGYEMTTQVNVLSNTLLALLLLPKLRPAASSGETSSLPHLCFLNSLASHVVEPQMLPAPNSGQTLLGHLNDRAQFDVTRHYYLAKLAAWNVIINACCPGMCRTNMQRDFPLVKRLMAKMSLLPLSRSAEEGSRSLISASGLGPESNGKFWRDGEFLPPGEVLDSERGQDLYRETWDEILKILKPHL</sequence>
<comment type="similarity">
    <text evidence="1">Belongs to the short-chain dehydrogenases/reductases (SDR) family.</text>
</comment>
<dbReference type="RefSeq" id="XP_066667025.1">
    <property type="nucleotide sequence ID" value="XM_066811683.1"/>
</dbReference>
<dbReference type="Pfam" id="PF00106">
    <property type="entry name" value="adh_short"/>
    <property type="match status" value="1"/>
</dbReference>
<dbReference type="EMBL" id="JAQQWN010000006">
    <property type="protein sequence ID" value="KAK8079550.1"/>
    <property type="molecule type" value="Genomic_DNA"/>
</dbReference>
<organism evidence="5 6">
    <name type="scientific">Apiospora hydei</name>
    <dbReference type="NCBI Taxonomy" id="1337664"/>
    <lineage>
        <taxon>Eukaryota</taxon>
        <taxon>Fungi</taxon>
        <taxon>Dikarya</taxon>
        <taxon>Ascomycota</taxon>
        <taxon>Pezizomycotina</taxon>
        <taxon>Sordariomycetes</taxon>
        <taxon>Xylariomycetidae</taxon>
        <taxon>Amphisphaeriales</taxon>
        <taxon>Apiosporaceae</taxon>
        <taxon>Apiospora</taxon>
    </lineage>
</organism>